<dbReference type="Pfam" id="PF00224">
    <property type="entry name" value="PK"/>
    <property type="match status" value="1"/>
</dbReference>
<evidence type="ECO:0000313" key="20">
    <source>
        <dbReference type="Proteomes" id="UP000321129"/>
    </source>
</evidence>
<comment type="caution">
    <text evidence="19">The sequence shown here is derived from an EMBL/GenBank/DDBJ whole genome shotgun (WGS) entry which is preliminary data.</text>
</comment>
<evidence type="ECO:0000256" key="1">
    <source>
        <dbReference type="ARBA" id="ARBA00001946"/>
    </source>
</evidence>
<sequence length="493" mass="52439">MTEKFSPRNRKVRILATLGPASDTPERIAALYRAGADAFRVNMSHGEHARHAEVIAAIRSLEKQFGRPTTILVDLQGPKLRVGKFADGPVMLEEGATFVLDRDSAPGDVTRVELPHREIYEALEVGSRLLLDDGKLVLSVVALTADRIETRVEVGGKLSDRKGLNVPDVVIPVAALTEKDRKDLAFALDQGVDWIAMSFVQRPEDVAEGRRLIGGRASLLAKIEKPAAIRRLEEIIELSDGVMVARGDLGVELPPQNVPPIQKQIVATARRLGRPVVVATQMLESMITSPSPTRAEVSDVATAVYDGADAIMLSAETAAGDWPVEAVAMMDKIATAVEADTGYSARLHFTETLPDATTADALSAAAGGIIGTISADAIICFTSSGSTARRISRERPSVPLLVLTPKLKTARRSGLLWGAHAVSTRDIGSFEEMIAKGKRMALRHGVASAGSKLIMMAGVPFGTPGSTNVLHVATLTGDELKGFGEEGKADGTS</sequence>
<keyword evidence="8" id="KW-0479">Metal-binding</keyword>
<evidence type="ECO:0000256" key="11">
    <source>
        <dbReference type="ARBA" id="ARBA00022840"/>
    </source>
</evidence>
<evidence type="ECO:0000256" key="6">
    <source>
        <dbReference type="ARBA" id="ARBA00018587"/>
    </source>
</evidence>
<evidence type="ECO:0000256" key="13">
    <source>
        <dbReference type="ARBA" id="ARBA00023152"/>
    </source>
</evidence>
<dbReference type="FunFam" id="2.40.33.10:FF:000001">
    <property type="entry name" value="Pyruvate kinase"/>
    <property type="match status" value="1"/>
</dbReference>
<comment type="similarity">
    <text evidence="4 16">Belongs to the pyruvate kinase family.</text>
</comment>
<dbReference type="InterPro" id="IPR001697">
    <property type="entry name" value="Pyr_Knase"/>
</dbReference>
<name>A0A5C6UNB1_9SPHN</name>
<keyword evidence="9" id="KW-0547">Nucleotide-binding</keyword>
<dbReference type="Pfam" id="PF02887">
    <property type="entry name" value="PK_C"/>
    <property type="match status" value="1"/>
</dbReference>
<proteinExistence type="inferred from homology"/>
<evidence type="ECO:0000313" key="19">
    <source>
        <dbReference type="EMBL" id="TXC73566.1"/>
    </source>
</evidence>
<keyword evidence="10 16" id="KW-0418">Kinase</keyword>
<evidence type="ECO:0000256" key="15">
    <source>
        <dbReference type="NCBIfam" id="TIGR01064"/>
    </source>
</evidence>
<comment type="pathway">
    <text evidence="3 16">Carbohydrate degradation; glycolysis; pyruvate from D-glyceraldehyde 3-phosphate: step 5/5.</text>
</comment>
<dbReference type="OrthoDB" id="9812123at2"/>
<accession>A0A5C6UNB1</accession>
<organism evidence="19 20">
    <name type="scientific">Flavisphingopyxis soli</name>
    <dbReference type="NCBI Taxonomy" id="2601267"/>
    <lineage>
        <taxon>Bacteria</taxon>
        <taxon>Pseudomonadati</taxon>
        <taxon>Pseudomonadota</taxon>
        <taxon>Alphaproteobacteria</taxon>
        <taxon>Sphingomonadales</taxon>
        <taxon>Sphingopyxidaceae</taxon>
        <taxon>Flavisphingopyxis</taxon>
    </lineage>
</organism>
<dbReference type="Proteomes" id="UP000321129">
    <property type="component" value="Unassembled WGS sequence"/>
</dbReference>
<keyword evidence="14 19" id="KW-0670">Pyruvate</keyword>
<dbReference type="NCBIfam" id="NF004491">
    <property type="entry name" value="PRK05826.1"/>
    <property type="match status" value="1"/>
</dbReference>
<dbReference type="SUPFAM" id="SSF52935">
    <property type="entry name" value="PK C-terminal domain-like"/>
    <property type="match status" value="1"/>
</dbReference>
<dbReference type="SUPFAM" id="SSF50800">
    <property type="entry name" value="PK beta-barrel domain-like"/>
    <property type="match status" value="1"/>
</dbReference>
<evidence type="ECO:0000256" key="2">
    <source>
        <dbReference type="ARBA" id="ARBA00001958"/>
    </source>
</evidence>
<dbReference type="GO" id="GO:0030955">
    <property type="term" value="F:potassium ion binding"/>
    <property type="evidence" value="ECO:0007669"/>
    <property type="project" value="UniProtKB-UniRule"/>
</dbReference>
<dbReference type="GO" id="GO:0016301">
    <property type="term" value="F:kinase activity"/>
    <property type="evidence" value="ECO:0007669"/>
    <property type="project" value="UniProtKB-KW"/>
</dbReference>
<dbReference type="GO" id="GO:0004743">
    <property type="term" value="F:pyruvate kinase activity"/>
    <property type="evidence" value="ECO:0007669"/>
    <property type="project" value="UniProtKB-UniRule"/>
</dbReference>
<evidence type="ECO:0000256" key="5">
    <source>
        <dbReference type="ARBA" id="ARBA00012142"/>
    </source>
</evidence>
<dbReference type="InterPro" id="IPR015813">
    <property type="entry name" value="Pyrv/PenolPyrv_kinase-like_dom"/>
</dbReference>
<feature type="domain" description="Pyruvate kinase barrel" evidence="17">
    <location>
        <begin position="10"/>
        <end position="327"/>
    </location>
</feature>
<keyword evidence="7 16" id="KW-0808">Transferase</keyword>
<dbReference type="InterPro" id="IPR036918">
    <property type="entry name" value="Pyrv_Knase_C_sf"/>
</dbReference>
<dbReference type="EMBL" id="VOPY01000001">
    <property type="protein sequence ID" value="TXC73566.1"/>
    <property type="molecule type" value="Genomic_DNA"/>
</dbReference>
<dbReference type="Gene3D" id="2.40.33.10">
    <property type="entry name" value="PK beta-barrel domain-like"/>
    <property type="match status" value="1"/>
</dbReference>
<evidence type="ECO:0000259" key="17">
    <source>
        <dbReference type="Pfam" id="PF00224"/>
    </source>
</evidence>
<evidence type="ECO:0000256" key="10">
    <source>
        <dbReference type="ARBA" id="ARBA00022777"/>
    </source>
</evidence>
<dbReference type="PANTHER" id="PTHR11817">
    <property type="entry name" value="PYRUVATE KINASE"/>
    <property type="match status" value="1"/>
</dbReference>
<evidence type="ECO:0000256" key="4">
    <source>
        <dbReference type="ARBA" id="ARBA00008663"/>
    </source>
</evidence>
<dbReference type="AlphaFoldDB" id="A0A5C6UNB1"/>
<dbReference type="InterPro" id="IPR015806">
    <property type="entry name" value="Pyrv_Knase_insert_dom_sf"/>
</dbReference>
<dbReference type="GO" id="GO:0000287">
    <property type="term" value="F:magnesium ion binding"/>
    <property type="evidence" value="ECO:0007669"/>
    <property type="project" value="UniProtKB-UniRule"/>
</dbReference>
<dbReference type="UniPathway" id="UPA00109">
    <property type="reaction ID" value="UER00188"/>
</dbReference>
<dbReference type="SUPFAM" id="SSF51621">
    <property type="entry name" value="Phosphoenolpyruvate/pyruvate domain"/>
    <property type="match status" value="1"/>
</dbReference>
<dbReference type="PRINTS" id="PR01050">
    <property type="entry name" value="PYRUVTKNASE"/>
</dbReference>
<evidence type="ECO:0000256" key="14">
    <source>
        <dbReference type="ARBA" id="ARBA00023317"/>
    </source>
</evidence>
<keyword evidence="20" id="KW-1185">Reference proteome</keyword>
<dbReference type="InterPro" id="IPR011037">
    <property type="entry name" value="Pyrv_Knase-like_insert_dom_sf"/>
</dbReference>
<comment type="cofactor">
    <cofactor evidence="1">
        <name>Mg(2+)</name>
        <dbReference type="ChEBI" id="CHEBI:18420"/>
    </cofactor>
</comment>
<keyword evidence="11" id="KW-0067">ATP-binding</keyword>
<dbReference type="InterPro" id="IPR015793">
    <property type="entry name" value="Pyrv_Knase_brl"/>
</dbReference>
<evidence type="ECO:0000256" key="9">
    <source>
        <dbReference type="ARBA" id="ARBA00022741"/>
    </source>
</evidence>
<dbReference type="NCBIfam" id="TIGR01064">
    <property type="entry name" value="pyruv_kin"/>
    <property type="match status" value="1"/>
</dbReference>
<protein>
    <recommendedName>
        <fullName evidence="6 15">Pyruvate kinase</fullName>
        <ecNumber evidence="5 15">2.7.1.40</ecNumber>
    </recommendedName>
</protein>
<dbReference type="NCBIfam" id="NF004978">
    <property type="entry name" value="PRK06354.1"/>
    <property type="match status" value="1"/>
</dbReference>
<dbReference type="InterPro" id="IPR040442">
    <property type="entry name" value="Pyrv_kinase-like_dom_sf"/>
</dbReference>
<evidence type="ECO:0000256" key="3">
    <source>
        <dbReference type="ARBA" id="ARBA00004997"/>
    </source>
</evidence>
<dbReference type="GO" id="GO:0005524">
    <property type="term" value="F:ATP binding"/>
    <property type="evidence" value="ECO:0007669"/>
    <property type="project" value="UniProtKB-KW"/>
</dbReference>
<comment type="cofactor">
    <cofactor evidence="2">
        <name>K(+)</name>
        <dbReference type="ChEBI" id="CHEBI:29103"/>
    </cofactor>
</comment>
<evidence type="ECO:0000256" key="12">
    <source>
        <dbReference type="ARBA" id="ARBA00022842"/>
    </source>
</evidence>
<evidence type="ECO:0000256" key="7">
    <source>
        <dbReference type="ARBA" id="ARBA00022679"/>
    </source>
</evidence>
<feature type="domain" description="Pyruvate kinase C-terminal" evidence="18">
    <location>
        <begin position="360"/>
        <end position="472"/>
    </location>
</feature>
<keyword evidence="13 16" id="KW-0324">Glycolysis</keyword>
<dbReference type="InterPro" id="IPR015795">
    <property type="entry name" value="Pyrv_Knase_C"/>
</dbReference>
<gene>
    <name evidence="19" type="primary">pyk</name>
    <name evidence="19" type="ORF">FSZ31_02125</name>
</gene>
<dbReference type="FunFam" id="3.20.20.60:FF:000025">
    <property type="entry name" value="Pyruvate kinase"/>
    <property type="match status" value="1"/>
</dbReference>
<dbReference type="RefSeq" id="WP_147121403.1">
    <property type="nucleotide sequence ID" value="NZ_VOPY01000001.1"/>
</dbReference>
<comment type="catalytic activity">
    <reaction evidence="16">
        <text>pyruvate + ATP = phosphoenolpyruvate + ADP + H(+)</text>
        <dbReference type="Rhea" id="RHEA:18157"/>
        <dbReference type="ChEBI" id="CHEBI:15361"/>
        <dbReference type="ChEBI" id="CHEBI:15378"/>
        <dbReference type="ChEBI" id="CHEBI:30616"/>
        <dbReference type="ChEBI" id="CHEBI:58702"/>
        <dbReference type="ChEBI" id="CHEBI:456216"/>
        <dbReference type="EC" id="2.7.1.40"/>
    </reaction>
</comment>
<evidence type="ECO:0000259" key="18">
    <source>
        <dbReference type="Pfam" id="PF02887"/>
    </source>
</evidence>
<reference evidence="19 20" key="1">
    <citation type="submission" date="2019-08" db="EMBL/GenBank/DDBJ databases">
        <title>Sphingorhabdus soil sp. nov., isolated from arctic soil.</title>
        <authorList>
            <person name="Liu Y."/>
        </authorList>
    </citation>
    <scope>NUCLEOTIDE SEQUENCE [LARGE SCALE GENOMIC DNA]</scope>
    <source>
        <strain evidence="19 20">D-2Q-5-6</strain>
    </source>
</reference>
<evidence type="ECO:0000256" key="16">
    <source>
        <dbReference type="RuleBase" id="RU000504"/>
    </source>
</evidence>
<dbReference type="Gene3D" id="3.20.20.60">
    <property type="entry name" value="Phosphoenolpyruvate-binding domains"/>
    <property type="match status" value="1"/>
</dbReference>
<dbReference type="EC" id="2.7.1.40" evidence="5 15"/>
<keyword evidence="12 16" id="KW-0460">Magnesium</keyword>
<evidence type="ECO:0000256" key="8">
    <source>
        <dbReference type="ARBA" id="ARBA00022723"/>
    </source>
</evidence>
<dbReference type="NCBIfam" id="NF004886">
    <property type="entry name" value="PRK06247.1"/>
    <property type="match status" value="1"/>
</dbReference>
<dbReference type="Gene3D" id="3.40.1380.20">
    <property type="entry name" value="Pyruvate kinase, C-terminal domain"/>
    <property type="match status" value="1"/>
</dbReference>